<evidence type="ECO:0000313" key="8">
    <source>
        <dbReference type="EMBL" id="SNB60580.1"/>
    </source>
</evidence>
<accession>A0A212QMF6</accession>
<evidence type="ECO:0000256" key="6">
    <source>
        <dbReference type="ARBA" id="ARBA00023136"/>
    </source>
</evidence>
<evidence type="ECO:0000256" key="2">
    <source>
        <dbReference type="ARBA" id="ARBA00009784"/>
    </source>
</evidence>
<keyword evidence="4 7" id="KW-0812">Transmembrane</keyword>
<dbReference type="EMBL" id="FYEH01000002">
    <property type="protein sequence ID" value="SNB60580.1"/>
    <property type="molecule type" value="Genomic_DNA"/>
</dbReference>
<evidence type="ECO:0000313" key="9">
    <source>
        <dbReference type="Proteomes" id="UP000197065"/>
    </source>
</evidence>
<evidence type="ECO:0000256" key="3">
    <source>
        <dbReference type="ARBA" id="ARBA00022475"/>
    </source>
</evidence>
<organism evidence="8 9">
    <name type="scientific">Arboricoccus pini</name>
    <dbReference type="NCBI Taxonomy" id="1963835"/>
    <lineage>
        <taxon>Bacteria</taxon>
        <taxon>Pseudomonadati</taxon>
        <taxon>Pseudomonadota</taxon>
        <taxon>Alphaproteobacteria</taxon>
        <taxon>Geminicoccales</taxon>
        <taxon>Geminicoccaceae</taxon>
        <taxon>Arboricoccus</taxon>
    </lineage>
</organism>
<dbReference type="InterPro" id="IPR002771">
    <property type="entry name" value="Multi_antbiot-R_MarC"/>
</dbReference>
<keyword evidence="9" id="KW-1185">Reference proteome</keyword>
<feature type="transmembrane region" description="Helical" evidence="7">
    <location>
        <begin position="6"/>
        <end position="28"/>
    </location>
</feature>
<dbReference type="Pfam" id="PF01914">
    <property type="entry name" value="MarC"/>
    <property type="match status" value="1"/>
</dbReference>
<reference evidence="8 9" key="1">
    <citation type="submission" date="2017-06" db="EMBL/GenBank/DDBJ databases">
        <authorList>
            <person name="Kim H.J."/>
            <person name="Triplett B.A."/>
        </authorList>
    </citation>
    <scope>NUCLEOTIDE SEQUENCE [LARGE SCALE GENOMIC DNA]</scope>
    <source>
        <strain evidence="8 9">B29T1</strain>
    </source>
</reference>
<evidence type="ECO:0000256" key="7">
    <source>
        <dbReference type="RuleBase" id="RU362048"/>
    </source>
</evidence>
<feature type="transmembrane region" description="Helical" evidence="7">
    <location>
        <begin position="71"/>
        <end position="90"/>
    </location>
</feature>
<keyword evidence="6 7" id="KW-0472">Membrane</keyword>
<evidence type="ECO:0000256" key="5">
    <source>
        <dbReference type="ARBA" id="ARBA00022989"/>
    </source>
</evidence>
<dbReference type="NCBIfam" id="TIGR00427">
    <property type="entry name" value="NAAT family transporter"/>
    <property type="match status" value="1"/>
</dbReference>
<evidence type="ECO:0000256" key="4">
    <source>
        <dbReference type="ARBA" id="ARBA00022692"/>
    </source>
</evidence>
<feature type="transmembrane region" description="Helical" evidence="7">
    <location>
        <begin position="111"/>
        <end position="136"/>
    </location>
</feature>
<dbReference type="OrthoDB" id="21094at2"/>
<dbReference type="PANTHER" id="PTHR33508">
    <property type="entry name" value="UPF0056 MEMBRANE PROTEIN YHCE"/>
    <property type="match status" value="1"/>
</dbReference>
<dbReference type="PANTHER" id="PTHR33508:SF1">
    <property type="entry name" value="UPF0056 MEMBRANE PROTEIN YHCE"/>
    <property type="match status" value="1"/>
</dbReference>
<keyword evidence="3" id="KW-1003">Cell membrane</keyword>
<sequence>MFEAFWASFVVLVVIVDPVALVPIFIALTQGLDDGLARRIALRGPLISFVVLLVFAYGGERLLATLGIGTPAFRIAGGLLLFTIAFEMLFEKRGARKEGVADRAARSDEDSLDLAAFPLAVPLISGPGAIASVVLLMEQYGSSWRGQAAVIGAVATTLLLTFLMLRASAPVQRVLGRTVINTLSRVLGIIVAALAVQIVVTGITSIYPP</sequence>
<feature type="transmembrane region" description="Helical" evidence="7">
    <location>
        <begin position="40"/>
        <end position="59"/>
    </location>
</feature>
<protein>
    <recommendedName>
        <fullName evidence="7">UPF0056 membrane protein</fullName>
    </recommendedName>
</protein>
<dbReference type="GO" id="GO:0005886">
    <property type="term" value="C:plasma membrane"/>
    <property type="evidence" value="ECO:0007669"/>
    <property type="project" value="UniProtKB-SubCell"/>
</dbReference>
<evidence type="ECO:0000256" key="1">
    <source>
        <dbReference type="ARBA" id="ARBA00004651"/>
    </source>
</evidence>
<dbReference type="RefSeq" id="WP_088559898.1">
    <property type="nucleotide sequence ID" value="NZ_FYEH01000002.1"/>
</dbReference>
<dbReference type="AlphaFoldDB" id="A0A212QMF6"/>
<comment type="subcellular location">
    <subcellularLocation>
        <location evidence="1 7">Cell membrane</location>
        <topology evidence="1 7">Multi-pass membrane protein</topology>
    </subcellularLocation>
</comment>
<feature type="transmembrane region" description="Helical" evidence="7">
    <location>
        <begin position="148"/>
        <end position="165"/>
    </location>
</feature>
<name>A0A212QMF6_9PROT</name>
<proteinExistence type="inferred from homology"/>
<keyword evidence="5 7" id="KW-1133">Transmembrane helix</keyword>
<gene>
    <name evidence="8" type="ORF">SAMN07250955_1022</name>
</gene>
<feature type="transmembrane region" description="Helical" evidence="7">
    <location>
        <begin position="186"/>
        <end position="207"/>
    </location>
</feature>
<comment type="similarity">
    <text evidence="2 7">Belongs to the UPF0056 (MarC) family.</text>
</comment>
<dbReference type="Proteomes" id="UP000197065">
    <property type="component" value="Unassembled WGS sequence"/>
</dbReference>